<organism evidence="3 4">
    <name type="scientific">Ceratopteris richardii</name>
    <name type="common">Triangle waterfern</name>
    <dbReference type="NCBI Taxonomy" id="49495"/>
    <lineage>
        <taxon>Eukaryota</taxon>
        <taxon>Viridiplantae</taxon>
        <taxon>Streptophyta</taxon>
        <taxon>Embryophyta</taxon>
        <taxon>Tracheophyta</taxon>
        <taxon>Polypodiopsida</taxon>
        <taxon>Polypodiidae</taxon>
        <taxon>Polypodiales</taxon>
        <taxon>Pteridineae</taxon>
        <taxon>Pteridaceae</taxon>
        <taxon>Parkerioideae</taxon>
        <taxon>Ceratopteris</taxon>
    </lineage>
</organism>
<name>A0A8T2UPF8_CERRI</name>
<dbReference type="Gene3D" id="3.40.50.12780">
    <property type="entry name" value="N-terminal domain of ligase-like"/>
    <property type="match status" value="1"/>
</dbReference>
<dbReference type="PANTHER" id="PTHR43201:SF32">
    <property type="entry name" value="2-SUCCINYLBENZOATE--COA LIGASE, CHLOROPLASTIC_PEROXISOMAL"/>
    <property type="match status" value="1"/>
</dbReference>
<dbReference type="InterPro" id="IPR045851">
    <property type="entry name" value="AMP-bd_C_sf"/>
</dbReference>
<accession>A0A8T2UPF8</accession>
<evidence type="ECO:0008006" key="5">
    <source>
        <dbReference type="Google" id="ProtNLM"/>
    </source>
</evidence>
<evidence type="ECO:0000259" key="2">
    <source>
        <dbReference type="Pfam" id="PF13193"/>
    </source>
</evidence>
<dbReference type="PROSITE" id="PS00455">
    <property type="entry name" value="AMP_BINDING"/>
    <property type="match status" value="1"/>
</dbReference>
<dbReference type="EMBL" id="CM035411">
    <property type="protein sequence ID" value="KAH7435663.1"/>
    <property type="molecule type" value="Genomic_DNA"/>
</dbReference>
<dbReference type="InterPro" id="IPR042099">
    <property type="entry name" value="ANL_N_sf"/>
</dbReference>
<dbReference type="GO" id="GO:0031956">
    <property type="term" value="F:medium-chain fatty acid-CoA ligase activity"/>
    <property type="evidence" value="ECO:0007669"/>
    <property type="project" value="TreeGrafter"/>
</dbReference>
<gene>
    <name evidence="3" type="ORF">KP509_06G074200</name>
</gene>
<dbReference type="OMA" id="HVEIQIG"/>
<keyword evidence="4" id="KW-1185">Reference proteome</keyword>
<protein>
    <recommendedName>
        <fullName evidence="5">4-coumarate--CoA ligase</fullName>
    </recommendedName>
</protein>
<reference evidence="3" key="1">
    <citation type="submission" date="2021-08" db="EMBL/GenBank/DDBJ databases">
        <title>WGS assembly of Ceratopteris richardii.</title>
        <authorList>
            <person name="Marchant D.B."/>
            <person name="Chen G."/>
            <person name="Jenkins J."/>
            <person name="Shu S."/>
            <person name="Leebens-Mack J."/>
            <person name="Grimwood J."/>
            <person name="Schmutz J."/>
            <person name="Soltis P."/>
            <person name="Soltis D."/>
            <person name="Chen Z.-H."/>
        </authorList>
    </citation>
    <scope>NUCLEOTIDE SEQUENCE</scope>
    <source>
        <strain evidence="3">Whitten #5841</strain>
        <tissue evidence="3">Leaf</tissue>
    </source>
</reference>
<feature type="domain" description="AMP-binding enzyme C-terminal" evidence="2">
    <location>
        <begin position="443"/>
        <end position="480"/>
    </location>
</feature>
<evidence type="ECO:0000313" key="4">
    <source>
        <dbReference type="Proteomes" id="UP000825935"/>
    </source>
</evidence>
<comment type="caution">
    <text evidence="3">The sequence shown here is derived from an EMBL/GenBank/DDBJ whole genome shotgun (WGS) entry which is preliminary data.</text>
</comment>
<evidence type="ECO:0000259" key="1">
    <source>
        <dbReference type="Pfam" id="PF00501"/>
    </source>
</evidence>
<proteinExistence type="predicted"/>
<dbReference type="InterPro" id="IPR020845">
    <property type="entry name" value="AMP-binding_CS"/>
</dbReference>
<dbReference type="InterPro" id="IPR025110">
    <property type="entry name" value="AMP-bd_C"/>
</dbReference>
<dbReference type="InterPro" id="IPR000873">
    <property type="entry name" value="AMP-dep_synth/lig_dom"/>
</dbReference>
<dbReference type="Proteomes" id="UP000825935">
    <property type="component" value="Chromosome 6"/>
</dbReference>
<dbReference type="OrthoDB" id="10253115at2759"/>
<dbReference type="Gene3D" id="3.30.300.30">
    <property type="match status" value="1"/>
</dbReference>
<dbReference type="Pfam" id="PF13193">
    <property type="entry name" value="AMP-binding_C"/>
    <property type="match status" value="1"/>
</dbReference>
<evidence type="ECO:0000313" key="3">
    <source>
        <dbReference type="EMBL" id="KAH7435663.1"/>
    </source>
</evidence>
<dbReference type="PANTHER" id="PTHR43201">
    <property type="entry name" value="ACYL-COA SYNTHETASE"/>
    <property type="match status" value="1"/>
</dbReference>
<dbReference type="Pfam" id="PF00501">
    <property type="entry name" value="AMP-binding"/>
    <property type="match status" value="1"/>
</dbReference>
<dbReference type="AlphaFoldDB" id="A0A8T2UPF8"/>
<feature type="domain" description="AMP-dependent synthetase/ligase" evidence="1">
    <location>
        <begin position="14"/>
        <end position="395"/>
    </location>
</feature>
<sequence length="626" mass="68642">MPPSHIGHALSRLAVERADAPVCISDGSVRTGAQLVERILGLASGLRVNLGLQCGDRVAIAAFNSDQYLEWLIAVPCAGGIIAPLNYRWSIQEAYEAILQIKPVLLVVDHYCSDFGVKIQHRLPSLQLIALGCSIHGAPQANSILHRTENFRLHWAPDNIALICFTSGTTGKPKGAAISHNAIVFQSMAKITMVNYSQSDVYLHASPLCHIGGISSAHALLLVGGSHVFLSKFNALNTIEMIKKHQVTAIIAVPTMLKDLTTVLCSRYNDMQLYSVRTILNGAGSLSLDVLQKTAKYFPAAKILSAYGMTEACSSMSFITLHDPNLCKDGQHLSEFKPIMREHHSSQLGGFCVGKAAPHLEIIVSANQDKACPRGCVNEEGDVLVRGPNMMEKYWGDVENAFDDYGWFSTGDVGWMDHMGQLWLLGRRKDVIKSGGENVHCYEIEEILSRHPAIAAAAVAGIPDVRLGEIVGAMVLIRDDWEWDEHPKQDDSRLAAGSRRCSSHISSCNDMLDQKIVSQESLQQFCIHQGLSRFKIPKVWCQKIGAFTTTSTGKVENLHVKRTQKVKGAACYSPSSQGGFRLLDLESMAYWTWKAWPTGLGKHGHQDGGLIGFSMFIHVLMCRAFA</sequence>
<dbReference type="GO" id="GO:0006631">
    <property type="term" value="P:fatty acid metabolic process"/>
    <property type="evidence" value="ECO:0007669"/>
    <property type="project" value="TreeGrafter"/>
</dbReference>
<dbReference type="SUPFAM" id="SSF56801">
    <property type="entry name" value="Acetyl-CoA synthetase-like"/>
    <property type="match status" value="1"/>
</dbReference>